<dbReference type="SUPFAM" id="SSF50729">
    <property type="entry name" value="PH domain-like"/>
    <property type="match status" value="1"/>
</dbReference>
<dbReference type="EMBL" id="WWBZ02000002">
    <property type="protein sequence ID" value="KAF4312603.1"/>
    <property type="molecule type" value="Genomic_DNA"/>
</dbReference>
<sequence>MTAMAATKSKMLKKIRAKKASWVMLSEAEGFTALPGEQRLYTSPPRTALTLQSLNKYPGKEPFNIQSSTGSIHLTNRRVVYLPGSPSDALQSFAAPILNLHDTHVQAPFFGPNVWTAIVQPVPGGNIPPQHAALELKITFKDGGAYDFSQTYDRIKERMQQAIEIARESGNYHGSADGSDDGTLRTGGALAGVNLNTVHLDQLPAYEPPPPADADPATPDTSRDSGLGMSSPEGGNAATAPKPDDNYDPPTEPPPGYEEVQSQSVADELERRLRGPQS</sequence>
<evidence type="ECO:0000313" key="3">
    <source>
        <dbReference type="Proteomes" id="UP000572817"/>
    </source>
</evidence>
<dbReference type="GO" id="GO:0031490">
    <property type="term" value="F:chromatin DNA binding"/>
    <property type="evidence" value="ECO:0007669"/>
    <property type="project" value="TreeGrafter"/>
</dbReference>
<evidence type="ECO:0000313" key="2">
    <source>
        <dbReference type="EMBL" id="KAF4312603.1"/>
    </source>
</evidence>
<dbReference type="InterPro" id="IPR044852">
    <property type="entry name" value="WBP2-like"/>
</dbReference>
<feature type="compositionally biased region" description="Basic and acidic residues" evidence="1">
    <location>
        <begin position="268"/>
        <end position="278"/>
    </location>
</feature>
<dbReference type="CDD" id="cd13214">
    <property type="entry name" value="PH-GRAM_WBP2"/>
    <property type="match status" value="1"/>
</dbReference>
<keyword evidence="3" id="KW-1185">Reference proteome</keyword>
<name>A0A8H4J7Z0_9PEZI</name>
<feature type="region of interest" description="Disordered" evidence="1">
    <location>
        <begin position="202"/>
        <end position="278"/>
    </location>
</feature>
<dbReference type="PANTHER" id="PTHR31606">
    <property type="entry name" value="WW DOMAIN BINDING PROTEIN 2, ISOFORM E"/>
    <property type="match status" value="1"/>
</dbReference>
<evidence type="ECO:0000256" key="1">
    <source>
        <dbReference type="SAM" id="MobiDB-lite"/>
    </source>
</evidence>
<organism evidence="2 3">
    <name type="scientific">Botryosphaeria dothidea</name>
    <dbReference type="NCBI Taxonomy" id="55169"/>
    <lineage>
        <taxon>Eukaryota</taxon>
        <taxon>Fungi</taxon>
        <taxon>Dikarya</taxon>
        <taxon>Ascomycota</taxon>
        <taxon>Pezizomycotina</taxon>
        <taxon>Dothideomycetes</taxon>
        <taxon>Dothideomycetes incertae sedis</taxon>
        <taxon>Botryosphaeriales</taxon>
        <taxon>Botryosphaeriaceae</taxon>
        <taxon>Botryosphaeria</taxon>
    </lineage>
</organism>
<dbReference type="GO" id="GO:0003713">
    <property type="term" value="F:transcription coactivator activity"/>
    <property type="evidence" value="ECO:0007669"/>
    <property type="project" value="InterPro"/>
</dbReference>
<dbReference type="PANTHER" id="PTHR31606:SF1">
    <property type="entry name" value="WW DOMAIN BINDING PROTEIN 2, ISOFORM E"/>
    <property type="match status" value="1"/>
</dbReference>
<gene>
    <name evidence="2" type="ORF">GTA08_BOTSDO11541</name>
</gene>
<dbReference type="OrthoDB" id="1259151at2759"/>
<proteinExistence type="predicted"/>
<dbReference type="Proteomes" id="UP000572817">
    <property type="component" value="Unassembled WGS sequence"/>
</dbReference>
<reference evidence="2" key="1">
    <citation type="submission" date="2020-04" db="EMBL/GenBank/DDBJ databases">
        <title>Genome Assembly and Annotation of Botryosphaeria dothidea sdau 11-99, a Latent Pathogen of Apple Fruit Ring Rot in China.</title>
        <authorList>
            <person name="Yu C."/>
            <person name="Diao Y."/>
            <person name="Lu Q."/>
            <person name="Zhao J."/>
            <person name="Cui S."/>
            <person name="Peng C."/>
            <person name="He B."/>
            <person name="Liu H."/>
        </authorList>
    </citation>
    <scope>NUCLEOTIDE SEQUENCE [LARGE SCALE GENOMIC DNA]</scope>
    <source>
        <strain evidence="2">Sdau11-99</strain>
    </source>
</reference>
<dbReference type="AlphaFoldDB" id="A0A8H4J7Z0"/>
<feature type="region of interest" description="Disordered" evidence="1">
    <location>
        <begin position="169"/>
        <end position="188"/>
    </location>
</feature>
<protein>
    <submittedName>
        <fullName evidence="2">WW-domain-binding protein</fullName>
    </submittedName>
</protein>
<dbReference type="GO" id="GO:0005634">
    <property type="term" value="C:nucleus"/>
    <property type="evidence" value="ECO:0007669"/>
    <property type="project" value="TreeGrafter"/>
</dbReference>
<accession>A0A8H4J7Z0</accession>
<comment type="caution">
    <text evidence="2">The sequence shown here is derived from an EMBL/GenBank/DDBJ whole genome shotgun (WGS) entry which is preliminary data.</text>
</comment>